<accession>A0A2M7U304</accession>
<feature type="transmembrane region" description="Helical" evidence="11">
    <location>
        <begin position="266"/>
        <end position="291"/>
    </location>
</feature>
<evidence type="ECO:0000256" key="1">
    <source>
        <dbReference type="ARBA" id="ARBA00004651"/>
    </source>
</evidence>
<keyword evidence="8 10" id="KW-0472">Membrane</keyword>
<keyword evidence="9 10" id="KW-0131">Cell cycle</keyword>
<evidence type="ECO:0000256" key="6">
    <source>
        <dbReference type="ARBA" id="ARBA00022692"/>
    </source>
</evidence>
<evidence type="ECO:0000313" key="14">
    <source>
        <dbReference type="EMBL" id="PIZ64788.1"/>
    </source>
</evidence>
<proteinExistence type="inferred from homology"/>
<dbReference type="PANTHER" id="PTHR47755">
    <property type="entry name" value="CELL DIVISION PROTEIN FTSX"/>
    <property type="match status" value="1"/>
</dbReference>
<sequence>MNEVITSLRRTPYQTFAALSVLFFTLLLSGLLFISLSFLRGLLDYVETRPRVIIYFQVKSTEENIEAVSDLLKSTNKTTKITYISQEKAFEIYKEFTENDPLLLEMTSPEILPPSLEIDVKKPEYLPELAELVSDQPGVDEVQYQQDIIENLLKLTSNVRSVTFVFFSYLMFMSMIVLTTTLSFKIALKREEISILRLLGATNSYIRKPFIYESVFLGVVATALANVFLIGTLLSTSTFFDQYFTGIPELGASIFGITLTVWPFNIGFSIITFAVTAIFSLFITLGSSLIATNRYLK</sequence>
<evidence type="ECO:0000256" key="8">
    <source>
        <dbReference type="ARBA" id="ARBA00023136"/>
    </source>
</evidence>
<feature type="transmembrane region" description="Helical" evidence="11">
    <location>
        <begin position="164"/>
        <end position="188"/>
    </location>
</feature>
<evidence type="ECO:0000256" key="4">
    <source>
        <dbReference type="ARBA" id="ARBA00022475"/>
    </source>
</evidence>
<comment type="caution">
    <text evidence="14">The sequence shown here is derived from an EMBL/GenBank/DDBJ whole genome shotgun (WGS) entry which is preliminary data.</text>
</comment>
<evidence type="ECO:0000256" key="2">
    <source>
        <dbReference type="ARBA" id="ARBA00007379"/>
    </source>
</evidence>
<dbReference type="AlphaFoldDB" id="A0A2M7U304"/>
<dbReference type="GO" id="GO:0005886">
    <property type="term" value="C:plasma membrane"/>
    <property type="evidence" value="ECO:0007669"/>
    <property type="project" value="UniProtKB-SubCell"/>
</dbReference>
<keyword evidence="5 10" id="KW-0132">Cell division</keyword>
<evidence type="ECO:0000256" key="5">
    <source>
        <dbReference type="ARBA" id="ARBA00022618"/>
    </source>
</evidence>
<keyword evidence="4 10" id="KW-1003">Cell membrane</keyword>
<gene>
    <name evidence="14" type="ORF">COY14_03975</name>
</gene>
<name>A0A2M7U304_9BACT</name>
<keyword evidence="6 11" id="KW-0812">Transmembrane</keyword>
<feature type="transmembrane region" description="Helical" evidence="11">
    <location>
        <begin position="209"/>
        <end position="234"/>
    </location>
</feature>
<evidence type="ECO:0000256" key="9">
    <source>
        <dbReference type="ARBA" id="ARBA00023306"/>
    </source>
</evidence>
<dbReference type="Pfam" id="PF02687">
    <property type="entry name" value="FtsX"/>
    <property type="match status" value="1"/>
</dbReference>
<comment type="subcellular location">
    <subcellularLocation>
        <location evidence="1">Cell membrane</location>
        <topology evidence="1">Multi-pass membrane protein</topology>
    </subcellularLocation>
</comment>
<comment type="similarity">
    <text evidence="2 10">Belongs to the ABC-4 integral membrane protein family. FtsX subfamily.</text>
</comment>
<feature type="transmembrane region" description="Helical" evidence="11">
    <location>
        <begin position="16"/>
        <end position="39"/>
    </location>
</feature>
<organism evidence="14 15">
    <name type="scientific">Candidatus Roizmanbacteria bacterium CG_4_10_14_0_2_um_filter_36_9</name>
    <dbReference type="NCBI Taxonomy" id="1974823"/>
    <lineage>
        <taxon>Bacteria</taxon>
        <taxon>Candidatus Roizmaniibacteriota</taxon>
    </lineage>
</organism>
<evidence type="ECO:0000313" key="15">
    <source>
        <dbReference type="Proteomes" id="UP000230027"/>
    </source>
</evidence>
<evidence type="ECO:0000256" key="10">
    <source>
        <dbReference type="PIRNR" id="PIRNR003097"/>
    </source>
</evidence>
<dbReference type="EMBL" id="PFOD01000070">
    <property type="protein sequence ID" value="PIZ64788.1"/>
    <property type="molecule type" value="Genomic_DNA"/>
</dbReference>
<keyword evidence="7 11" id="KW-1133">Transmembrane helix</keyword>
<dbReference type="Gene3D" id="3.30.70.3040">
    <property type="match status" value="1"/>
</dbReference>
<dbReference type="InterPro" id="IPR004513">
    <property type="entry name" value="FtsX"/>
</dbReference>
<dbReference type="Pfam" id="PF18075">
    <property type="entry name" value="FtsX_ECD"/>
    <property type="match status" value="1"/>
</dbReference>
<feature type="domain" description="FtsX extracellular" evidence="13">
    <location>
        <begin position="52"/>
        <end position="142"/>
    </location>
</feature>
<dbReference type="InterPro" id="IPR040690">
    <property type="entry name" value="FtsX_ECD"/>
</dbReference>
<evidence type="ECO:0000256" key="11">
    <source>
        <dbReference type="SAM" id="Phobius"/>
    </source>
</evidence>
<evidence type="ECO:0000259" key="13">
    <source>
        <dbReference type="Pfam" id="PF18075"/>
    </source>
</evidence>
<evidence type="ECO:0000256" key="7">
    <source>
        <dbReference type="ARBA" id="ARBA00022989"/>
    </source>
</evidence>
<protein>
    <recommendedName>
        <fullName evidence="3 10">Cell division protein FtsX</fullName>
    </recommendedName>
</protein>
<reference evidence="15" key="1">
    <citation type="submission" date="2017-09" db="EMBL/GenBank/DDBJ databases">
        <title>Depth-based differentiation of microbial function through sediment-hosted aquifers and enrichment of novel symbionts in the deep terrestrial subsurface.</title>
        <authorList>
            <person name="Probst A.J."/>
            <person name="Ladd B."/>
            <person name="Jarett J.K."/>
            <person name="Geller-Mcgrath D.E."/>
            <person name="Sieber C.M.K."/>
            <person name="Emerson J.B."/>
            <person name="Anantharaman K."/>
            <person name="Thomas B.C."/>
            <person name="Malmstrom R."/>
            <person name="Stieglmeier M."/>
            <person name="Klingl A."/>
            <person name="Woyke T."/>
            <person name="Ryan C.M."/>
            <person name="Banfield J.F."/>
        </authorList>
    </citation>
    <scope>NUCLEOTIDE SEQUENCE [LARGE SCALE GENOMIC DNA]</scope>
</reference>
<dbReference type="GO" id="GO:0051301">
    <property type="term" value="P:cell division"/>
    <property type="evidence" value="ECO:0007669"/>
    <property type="project" value="UniProtKB-KW"/>
</dbReference>
<dbReference type="Proteomes" id="UP000230027">
    <property type="component" value="Unassembled WGS sequence"/>
</dbReference>
<evidence type="ECO:0000256" key="3">
    <source>
        <dbReference type="ARBA" id="ARBA00021907"/>
    </source>
</evidence>
<dbReference type="PIRSF" id="PIRSF003097">
    <property type="entry name" value="FtsX"/>
    <property type="match status" value="1"/>
</dbReference>
<evidence type="ECO:0000259" key="12">
    <source>
        <dbReference type="Pfam" id="PF02687"/>
    </source>
</evidence>
<dbReference type="InterPro" id="IPR003838">
    <property type="entry name" value="ABC3_permease_C"/>
</dbReference>
<dbReference type="PANTHER" id="PTHR47755:SF1">
    <property type="entry name" value="CELL DIVISION PROTEIN FTSX"/>
    <property type="match status" value="1"/>
</dbReference>
<feature type="domain" description="ABC3 transporter permease C-terminal" evidence="12">
    <location>
        <begin position="165"/>
        <end position="297"/>
    </location>
</feature>